<feature type="binding site" evidence="6">
    <location>
        <position position="159"/>
    </location>
    <ligand>
        <name>FMN</name>
        <dbReference type="ChEBI" id="CHEBI:58210"/>
    </ligand>
</feature>
<dbReference type="PIRSF" id="PIRSF000337">
    <property type="entry name" value="NTA_MOA"/>
    <property type="match status" value="1"/>
</dbReference>
<name>A0A1T4XX73_9MICO</name>
<feature type="domain" description="Luciferase-like" evidence="7">
    <location>
        <begin position="25"/>
        <end position="301"/>
    </location>
</feature>
<evidence type="ECO:0000313" key="8">
    <source>
        <dbReference type="EMBL" id="SKA94013.1"/>
    </source>
</evidence>
<dbReference type="Proteomes" id="UP000189735">
    <property type="component" value="Unassembled WGS sequence"/>
</dbReference>
<accession>A0A1T4XX73</accession>
<dbReference type="InterPro" id="IPR051260">
    <property type="entry name" value="Diverse_substr_monoxygenases"/>
</dbReference>
<feature type="binding site" evidence="6">
    <location>
        <position position="155"/>
    </location>
    <ligand>
        <name>FMN</name>
        <dbReference type="ChEBI" id="CHEBI:58210"/>
    </ligand>
</feature>
<evidence type="ECO:0000256" key="5">
    <source>
        <dbReference type="ARBA" id="ARBA00033748"/>
    </source>
</evidence>
<keyword evidence="4 8" id="KW-0503">Monooxygenase</keyword>
<feature type="binding site" evidence="6">
    <location>
        <position position="231"/>
    </location>
    <ligand>
        <name>FMN</name>
        <dbReference type="ChEBI" id="CHEBI:58210"/>
    </ligand>
</feature>
<evidence type="ECO:0000256" key="4">
    <source>
        <dbReference type="ARBA" id="ARBA00023033"/>
    </source>
</evidence>
<comment type="similarity">
    <text evidence="5">Belongs to the NtaA/SnaA/DszA monooxygenase family.</text>
</comment>
<evidence type="ECO:0000256" key="1">
    <source>
        <dbReference type="ARBA" id="ARBA00022630"/>
    </source>
</evidence>
<feature type="binding site" evidence="6">
    <location>
        <position position="104"/>
    </location>
    <ligand>
        <name>FMN</name>
        <dbReference type="ChEBI" id="CHEBI:58210"/>
    </ligand>
</feature>
<proteinExistence type="inferred from homology"/>
<dbReference type="NCBIfam" id="TIGR03860">
    <property type="entry name" value="FMN_nitrolo"/>
    <property type="match status" value="1"/>
</dbReference>
<dbReference type="SUPFAM" id="SSF51679">
    <property type="entry name" value="Bacterial luciferase-like"/>
    <property type="match status" value="1"/>
</dbReference>
<dbReference type="GO" id="GO:0016705">
    <property type="term" value="F:oxidoreductase activity, acting on paired donors, with incorporation or reduction of molecular oxygen"/>
    <property type="evidence" value="ECO:0007669"/>
    <property type="project" value="InterPro"/>
</dbReference>
<dbReference type="AlphaFoldDB" id="A0A1T4XX73"/>
<dbReference type="InterPro" id="IPR016215">
    <property type="entry name" value="NTA_MOA"/>
</dbReference>
<evidence type="ECO:0000256" key="2">
    <source>
        <dbReference type="ARBA" id="ARBA00022643"/>
    </source>
</evidence>
<dbReference type="RefSeq" id="WP_078714173.1">
    <property type="nucleotide sequence ID" value="NZ_FUYG01000004.1"/>
</dbReference>
<keyword evidence="3" id="KW-0560">Oxidoreductase</keyword>
<dbReference type="Gene3D" id="3.20.20.30">
    <property type="entry name" value="Luciferase-like domain"/>
    <property type="match status" value="1"/>
</dbReference>
<evidence type="ECO:0000256" key="3">
    <source>
        <dbReference type="ARBA" id="ARBA00023002"/>
    </source>
</evidence>
<organism evidence="8 9">
    <name type="scientific">Agreia bicolorata</name>
    <dbReference type="NCBI Taxonomy" id="110935"/>
    <lineage>
        <taxon>Bacteria</taxon>
        <taxon>Bacillati</taxon>
        <taxon>Actinomycetota</taxon>
        <taxon>Actinomycetes</taxon>
        <taxon>Micrococcales</taxon>
        <taxon>Microbacteriaceae</taxon>
        <taxon>Agreia</taxon>
    </lineage>
</organism>
<evidence type="ECO:0000256" key="6">
    <source>
        <dbReference type="PIRSR" id="PIRSR000337-1"/>
    </source>
</evidence>
<dbReference type="EMBL" id="FUYG01000004">
    <property type="protein sequence ID" value="SKA94013.1"/>
    <property type="molecule type" value="Genomic_DNA"/>
</dbReference>
<dbReference type="Pfam" id="PF00296">
    <property type="entry name" value="Bac_luciferase"/>
    <property type="match status" value="1"/>
</dbReference>
<dbReference type="PANTHER" id="PTHR30011">
    <property type="entry name" value="ALKANESULFONATE MONOOXYGENASE-RELATED"/>
    <property type="match status" value="1"/>
</dbReference>
<evidence type="ECO:0000259" key="7">
    <source>
        <dbReference type="Pfam" id="PF00296"/>
    </source>
</evidence>
<dbReference type="PANTHER" id="PTHR30011:SF16">
    <property type="entry name" value="C2H2 FINGER DOMAIN TRANSCRIPTION FACTOR (EUROFUNG)-RELATED"/>
    <property type="match status" value="1"/>
</dbReference>
<keyword evidence="1 6" id="KW-0285">Flavoprotein</keyword>
<dbReference type="GO" id="GO:0004497">
    <property type="term" value="F:monooxygenase activity"/>
    <property type="evidence" value="ECO:0007669"/>
    <property type="project" value="UniProtKB-KW"/>
</dbReference>
<gene>
    <name evidence="8" type="ORF">SAMN06295879_1874</name>
</gene>
<protein>
    <submittedName>
        <fullName evidence="8">FMN-dependent oxidoreductase, nitrilotriacetate monooxygenase family</fullName>
    </submittedName>
</protein>
<evidence type="ECO:0000313" key="9">
    <source>
        <dbReference type="Proteomes" id="UP000189735"/>
    </source>
</evidence>
<keyword evidence="2 6" id="KW-0288">FMN</keyword>
<reference evidence="9" key="1">
    <citation type="submission" date="2017-02" db="EMBL/GenBank/DDBJ databases">
        <authorList>
            <person name="Varghese N."/>
            <person name="Submissions S."/>
        </authorList>
    </citation>
    <scope>NUCLEOTIDE SEQUENCE [LARGE SCALE GENOMIC DNA]</scope>
    <source>
        <strain evidence="9">VKM Ac-2052</strain>
    </source>
</reference>
<sequence>MVKQLVLGAFEEFTPNFIANAWHHERGDTSAFATLEFWQDLAARMDAAGFDFFFLAEAIGYPMNDAGQVPEAVIRDAVQFPVHDPLALISGLATAAPRIGFVATASTTAQHPLLNARTFTTLDHLTGGRMGWNIVTSDNQQALVRLLGQTDVTPHDERYARATEFVDLSLRLWEEAWDEGAVLADKATRTFSDPAKVHRIEHDGKYFRFDGYFPATPSPQRTPTLFQAGTSAAGTAFAARYAECVFTQDREVARLAATVARLRAQAVAAGRPADSVKIINGASFVIADTVDEAQRLRAELNATPTREATAALFLGWSGVDLGALDPDATLDSVSTEVGHTMIDMWRNPNGTSPTVGEILDSLASTFGGMRFTGTVESITAEVEALVEETDIDGFLVENWYGGYEGYRDFVEQLMPVLRERGLLPDVARSGTLRSMLTGEPDVPEWHPARAVRGAQSGA</sequence>
<dbReference type="InterPro" id="IPR036661">
    <property type="entry name" value="Luciferase-like_sf"/>
</dbReference>
<dbReference type="InterPro" id="IPR011251">
    <property type="entry name" value="Luciferase-like_dom"/>
</dbReference>